<evidence type="ECO:0000313" key="1">
    <source>
        <dbReference type="EMBL" id="EGC31928.1"/>
    </source>
</evidence>
<keyword evidence="2" id="KW-1185">Reference proteome</keyword>
<dbReference type="KEGG" id="dpp:DICPUDRAFT_82198"/>
<proteinExistence type="predicted"/>
<dbReference type="GeneID" id="10507710"/>
<organism evidence="1 2">
    <name type="scientific">Dictyostelium purpureum</name>
    <name type="common">Slime mold</name>
    <dbReference type="NCBI Taxonomy" id="5786"/>
    <lineage>
        <taxon>Eukaryota</taxon>
        <taxon>Amoebozoa</taxon>
        <taxon>Evosea</taxon>
        <taxon>Eumycetozoa</taxon>
        <taxon>Dictyostelia</taxon>
        <taxon>Dictyosteliales</taxon>
        <taxon>Dictyosteliaceae</taxon>
        <taxon>Dictyostelium</taxon>
    </lineage>
</organism>
<dbReference type="EMBL" id="GL871221">
    <property type="protein sequence ID" value="EGC31928.1"/>
    <property type="molecule type" value="Genomic_DNA"/>
</dbReference>
<sequence length="198" mass="22385">MGQTKHYLIPTQDEACSLLFKKIKTEKIIKPNDVPFELSNNLTSEEYKKLIGLIARELELNWVFRKIRVYSSSLISLSILFPSYLVVNKNIGLMSEIKFESFLNNLNYNYLNKKISFSKKNETVGSGLNSYVSKRICISYMIDSSAENIEATLPSDNGECQIFINTETPQSGLNNYGNPNDPGEKAPLIDIQISKSPN</sequence>
<dbReference type="AlphaFoldDB" id="F0ZVT6"/>
<gene>
    <name evidence="1" type="ORF">DICPUDRAFT_82198</name>
</gene>
<reference evidence="2" key="1">
    <citation type="journal article" date="2011" name="Genome Biol.">
        <title>Comparative genomics of the social amoebae Dictyostelium discoideum and Dictyostelium purpureum.</title>
        <authorList>
            <consortium name="US DOE Joint Genome Institute (JGI-PGF)"/>
            <person name="Sucgang R."/>
            <person name="Kuo A."/>
            <person name="Tian X."/>
            <person name="Salerno W."/>
            <person name="Parikh A."/>
            <person name="Feasley C.L."/>
            <person name="Dalin E."/>
            <person name="Tu H."/>
            <person name="Huang E."/>
            <person name="Barry K."/>
            <person name="Lindquist E."/>
            <person name="Shapiro H."/>
            <person name="Bruce D."/>
            <person name="Schmutz J."/>
            <person name="Salamov A."/>
            <person name="Fey P."/>
            <person name="Gaudet P."/>
            <person name="Anjard C."/>
            <person name="Babu M.M."/>
            <person name="Basu S."/>
            <person name="Bushmanova Y."/>
            <person name="van der Wel H."/>
            <person name="Katoh-Kurasawa M."/>
            <person name="Dinh C."/>
            <person name="Coutinho P.M."/>
            <person name="Saito T."/>
            <person name="Elias M."/>
            <person name="Schaap P."/>
            <person name="Kay R.R."/>
            <person name="Henrissat B."/>
            <person name="Eichinger L."/>
            <person name="Rivero F."/>
            <person name="Putnam N.H."/>
            <person name="West C.M."/>
            <person name="Loomis W.F."/>
            <person name="Chisholm R.L."/>
            <person name="Shaulsky G."/>
            <person name="Strassmann J.E."/>
            <person name="Queller D.C."/>
            <person name="Kuspa A."/>
            <person name="Grigoriev I.V."/>
        </authorList>
    </citation>
    <scope>NUCLEOTIDE SEQUENCE [LARGE SCALE GENOMIC DNA]</scope>
    <source>
        <strain evidence="2">QSDP1</strain>
    </source>
</reference>
<name>F0ZVT6_DICPU</name>
<dbReference type="VEuPathDB" id="AmoebaDB:DICPUDRAFT_82198"/>
<protein>
    <submittedName>
        <fullName evidence="1">Uncharacterized protein</fullName>
    </submittedName>
</protein>
<dbReference type="RefSeq" id="XP_003291530.1">
    <property type="nucleotide sequence ID" value="XM_003291482.1"/>
</dbReference>
<evidence type="ECO:0000313" key="2">
    <source>
        <dbReference type="Proteomes" id="UP000001064"/>
    </source>
</evidence>
<dbReference type="InParanoid" id="F0ZVT6"/>
<dbReference type="Proteomes" id="UP000001064">
    <property type="component" value="Unassembled WGS sequence"/>
</dbReference>
<accession>F0ZVT6</accession>